<dbReference type="InterPro" id="IPR050816">
    <property type="entry name" value="Flavin-dep_Halogenase_NPB"/>
</dbReference>
<gene>
    <name evidence="4" type="ORF">ACFQY0_05645</name>
</gene>
<dbReference type="SUPFAM" id="SSF51905">
    <property type="entry name" value="FAD/NAD(P)-binding domain"/>
    <property type="match status" value="1"/>
</dbReference>
<evidence type="ECO:0000256" key="2">
    <source>
        <dbReference type="ARBA" id="ARBA00023033"/>
    </source>
</evidence>
<dbReference type="EC" id="1.-.-.-" evidence="4"/>
<dbReference type="InterPro" id="IPR006905">
    <property type="entry name" value="Flavin_halogenase"/>
</dbReference>
<name>A0ABW2L6B9_9BACT</name>
<evidence type="ECO:0000256" key="3">
    <source>
        <dbReference type="SAM" id="MobiDB-lite"/>
    </source>
</evidence>
<reference evidence="5" key="1">
    <citation type="journal article" date="2019" name="Int. J. Syst. Evol. Microbiol.">
        <title>The Global Catalogue of Microorganisms (GCM) 10K type strain sequencing project: providing services to taxonomists for standard genome sequencing and annotation.</title>
        <authorList>
            <consortium name="The Broad Institute Genomics Platform"/>
            <consortium name="The Broad Institute Genome Sequencing Center for Infectious Disease"/>
            <person name="Wu L."/>
            <person name="Ma J."/>
        </authorList>
    </citation>
    <scope>NUCLEOTIDE SEQUENCE [LARGE SCALE GENOMIC DNA]</scope>
    <source>
        <strain evidence="5">CGMCC 4.1467</strain>
    </source>
</reference>
<accession>A0ABW2L6B9</accession>
<proteinExistence type="predicted"/>
<feature type="region of interest" description="Disordered" evidence="3">
    <location>
        <begin position="508"/>
        <end position="542"/>
    </location>
</feature>
<dbReference type="PANTHER" id="PTHR43747:SF5">
    <property type="entry name" value="FAD-BINDING DOMAIN-CONTAINING PROTEIN"/>
    <property type="match status" value="1"/>
</dbReference>
<organism evidence="4 5">
    <name type="scientific">Haloferula chungangensis</name>
    <dbReference type="NCBI Taxonomy" id="1048331"/>
    <lineage>
        <taxon>Bacteria</taxon>
        <taxon>Pseudomonadati</taxon>
        <taxon>Verrucomicrobiota</taxon>
        <taxon>Verrucomicrobiia</taxon>
        <taxon>Verrucomicrobiales</taxon>
        <taxon>Verrucomicrobiaceae</taxon>
        <taxon>Haloferula</taxon>
    </lineage>
</organism>
<comment type="caution">
    <text evidence="4">The sequence shown here is derived from an EMBL/GenBank/DDBJ whole genome shotgun (WGS) entry which is preliminary data.</text>
</comment>
<sequence length="542" mass="60810">MVRPADNPDTDHYDLVVLGGAFSGSSLGLLLKRKRPDLRILIIEKSTKFDRKVGESTSEVAGCFLTRILGLSNHLAGKHFQKHGLRLWFNAPGNDCPSRCSEIGPYSQARFPTYQLDREILDQHLLDESVKAGCELARPATIKSFELGGVGRNTVTYKQDGETRSVTANWVADCSGKAALIARHRKTLHTLDDHPVHSMWVRFRNVRCLDSQEARSMGLPAGPFVARASATNHLMGRGWWCWIIPLSNGDFSAGVTWDERLFTPPSEGPIGQRLKEHLLSHPIGKLMFEPAEPIENDARIYKYLPYYTSEVCGDGWISMGDAAGFMDPLYSQGLDYCAHGTYAAHKLILRSLSGECVKESTAQHDIQYRQSYNRWFKSLYLNKYQYLGDSDLMRAAFLLDLATYFVGPVQLVYKYTDKEFTHMPYFGPIGGGFAKFMAFYNRRLEVIARKRLNKGTYGKHNLDHPYFIRKSFEGSPLAFGHFFRGVRTWLKLEIENAFTSPVPKFTDAGSGETPVTSFHKPMEASSEDSASGAPKAAMEGAK</sequence>
<dbReference type="PANTHER" id="PTHR43747">
    <property type="entry name" value="FAD-BINDING PROTEIN"/>
    <property type="match status" value="1"/>
</dbReference>
<dbReference type="Pfam" id="PF04820">
    <property type="entry name" value="Trp_halogenase"/>
    <property type="match status" value="1"/>
</dbReference>
<evidence type="ECO:0000313" key="5">
    <source>
        <dbReference type="Proteomes" id="UP001596472"/>
    </source>
</evidence>
<evidence type="ECO:0000256" key="1">
    <source>
        <dbReference type="ARBA" id="ARBA00023002"/>
    </source>
</evidence>
<dbReference type="Gene3D" id="3.50.50.60">
    <property type="entry name" value="FAD/NAD(P)-binding domain"/>
    <property type="match status" value="1"/>
</dbReference>
<dbReference type="InterPro" id="IPR036188">
    <property type="entry name" value="FAD/NAD-bd_sf"/>
</dbReference>
<dbReference type="EMBL" id="JBHTBS010000002">
    <property type="protein sequence ID" value="MFC7336651.1"/>
    <property type="molecule type" value="Genomic_DNA"/>
</dbReference>
<dbReference type="RefSeq" id="WP_379710133.1">
    <property type="nucleotide sequence ID" value="NZ_JBHTBS010000002.1"/>
</dbReference>
<dbReference type="GO" id="GO:0016491">
    <property type="term" value="F:oxidoreductase activity"/>
    <property type="evidence" value="ECO:0007669"/>
    <property type="project" value="UniProtKB-KW"/>
</dbReference>
<keyword evidence="2" id="KW-0503">Monooxygenase</keyword>
<evidence type="ECO:0000313" key="4">
    <source>
        <dbReference type="EMBL" id="MFC7336651.1"/>
    </source>
</evidence>
<protein>
    <submittedName>
        <fullName evidence="4">NAD(P)/FAD-dependent oxidoreductase</fullName>
        <ecNumber evidence="4">1.-.-.-</ecNumber>
    </submittedName>
</protein>
<keyword evidence="5" id="KW-1185">Reference proteome</keyword>
<keyword evidence="1 4" id="KW-0560">Oxidoreductase</keyword>
<dbReference type="Proteomes" id="UP001596472">
    <property type="component" value="Unassembled WGS sequence"/>
</dbReference>